<name>A0ABR1JBZ2_9AGAR</name>
<organism evidence="2 3">
    <name type="scientific">Marasmiellus scandens</name>
    <dbReference type="NCBI Taxonomy" id="2682957"/>
    <lineage>
        <taxon>Eukaryota</taxon>
        <taxon>Fungi</taxon>
        <taxon>Dikarya</taxon>
        <taxon>Basidiomycota</taxon>
        <taxon>Agaricomycotina</taxon>
        <taxon>Agaricomycetes</taxon>
        <taxon>Agaricomycetidae</taxon>
        <taxon>Agaricales</taxon>
        <taxon>Marasmiineae</taxon>
        <taxon>Omphalotaceae</taxon>
        <taxon>Marasmiellus</taxon>
    </lineage>
</organism>
<comment type="caution">
    <text evidence="2">The sequence shown here is derived from an EMBL/GenBank/DDBJ whole genome shotgun (WGS) entry which is preliminary data.</text>
</comment>
<evidence type="ECO:0000313" key="2">
    <source>
        <dbReference type="EMBL" id="KAK7457259.1"/>
    </source>
</evidence>
<dbReference type="EMBL" id="JBANRG010000020">
    <property type="protein sequence ID" value="KAK7457154.1"/>
    <property type="molecule type" value="Genomic_DNA"/>
</dbReference>
<proteinExistence type="predicted"/>
<evidence type="ECO:0000313" key="3">
    <source>
        <dbReference type="Proteomes" id="UP001498398"/>
    </source>
</evidence>
<protein>
    <submittedName>
        <fullName evidence="2">Hsp70 protein that interacts with Zuo1p</fullName>
    </submittedName>
</protein>
<gene>
    <name evidence="2" type="primary">SSZ1_5</name>
    <name evidence="1" type="synonym">SSZ1_2</name>
    <name evidence="1" type="ORF">VKT23_010454</name>
    <name evidence="2" type="ORF">VKT23_010558</name>
</gene>
<dbReference type="Proteomes" id="UP001498398">
    <property type="component" value="Unassembled WGS sequence"/>
</dbReference>
<keyword evidence="3" id="KW-1185">Reference proteome</keyword>
<sequence length="111" mass="12496">MRVTGCPVFQACEELLGAFERLTGLTEAKVTSRTTSLPFPDDSSSELEGTFIPVILQTPLVTHRRITFNVPLYDEFKCFAFELWQVDEGIRIENAKLEPTSADERGGRNRS</sequence>
<accession>A0ABR1JBZ2</accession>
<evidence type="ECO:0000313" key="1">
    <source>
        <dbReference type="EMBL" id="KAK7457154.1"/>
    </source>
</evidence>
<reference evidence="2 3" key="1">
    <citation type="submission" date="2024-01" db="EMBL/GenBank/DDBJ databases">
        <title>A draft genome for the cacao thread blight pathogen Marasmiellus scandens.</title>
        <authorList>
            <person name="Baruah I.K."/>
            <person name="Leung J."/>
            <person name="Bukari Y."/>
            <person name="Amoako-Attah I."/>
            <person name="Meinhardt L.W."/>
            <person name="Bailey B.A."/>
            <person name="Cohen S.P."/>
        </authorList>
    </citation>
    <scope>NUCLEOTIDE SEQUENCE [LARGE SCALE GENOMIC DNA]</scope>
    <source>
        <strain evidence="2 3">GH-19</strain>
    </source>
</reference>
<dbReference type="EMBL" id="JBANRG010000020">
    <property type="protein sequence ID" value="KAK7457259.1"/>
    <property type="molecule type" value="Genomic_DNA"/>
</dbReference>